<evidence type="ECO:0000313" key="3">
    <source>
        <dbReference type="EMBL" id="PKR83032.1"/>
    </source>
</evidence>
<proteinExistence type="predicted"/>
<keyword evidence="4" id="KW-1185">Reference proteome</keyword>
<dbReference type="InterPro" id="IPR027994">
    <property type="entry name" value="WxL_dom"/>
</dbReference>
<accession>A0A2N3LEG1</accession>
<feature type="domain" description="WxL" evidence="2">
    <location>
        <begin position="70"/>
        <end position="222"/>
    </location>
</feature>
<evidence type="ECO:0000256" key="1">
    <source>
        <dbReference type="SAM" id="SignalP"/>
    </source>
</evidence>
<sequence length="222" mass="22299">MKYRKMNVKKLKKKLLGAAFLGLLGGALLFEGNGGHAFAATTGTTIVSGSISGGDLDLVAPASASFSAVNLNGSVQTANANPGTLSITDATGTGEGYRVTVQATQLTEKAPSGGFATGTTANVLPKGLLTLTSAGGSISANSGTTATAPKFNGTSWIIDNGSATTIVTANKGEGLGKFDVSFPTNGLSLNLNPNTVMVDKTNYPTGATPYQTTITYTIISGP</sequence>
<dbReference type="AlphaFoldDB" id="A0A2N3LEG1"/>
<protein>
    <recommendedName>
        <fullName evidence="2">WxL domain-containing protein</fullName>
    </recommendedName>
</protein>
<name>A0A2N3LEG1_9BACI</name>
<evidence type="ECO:0000313" key="4">
    <source>
        <dbReference type="Proteomes" id="UP000233440"/>
    </source>
</evidence>
<dbReference type="Proteomes" id="UP000233440">
    <property type="component" value="Unassembled WGS sequence"/>
</dbReference>
<dbReference type="OrthoDB" id="2916691at2"/>
<dbReference type="Pfam" id="PF13731">
    <property type="entry name" value="WxL"/>
    <property type="match status" value="1"/>
</dbReference>
<feature type="chain" id="PRO_5014865511" description="WxL domain-containing protein" evidence="1">
    <location>
        <begin position="40"/>
        <end position="222"/>
    </location>
</feature>
<reference evidence="3 4" key="1">
    <citation type="submission" date="2017-11" db="EMBL/GenBank/DDBJ databases">
        <title>Bacillus camelliae sp. nov., isolated from pu'er tea.</title>
        <authorList>
            <person name="Niu L."/>
        </authorList>
    </citation>
    <scope>NUCLEOTIDE SEQUENCE [LARGE SCALE GENOMIC DNA]</scope>
    <source>
        <strain evidence="3 4">7578-1</strain>
    </source>
</reference>
<dbReference type="EMBL" id="PIQO01000023">
    <property type="protein sequence ID" value="PKR83032.1"/>
    <property type="molecule type" value="Genomic_DNA"/>
</dbReference>
<gene>
    <name evidence="3" type="ORF">CWO92_21065</name>
</gene>
<keyword evidence="1" id="KW-0732">Signal</keyword>
<feature type="signal peptide" evidence="1">
    <location>
        <begin position="1"/>
        <end position="39"/>
    </location>
</feature>
<organism evidence="3 4">
    <name type="scientific">Heyndrickxia camelliae</name>
    <dbReference type="NCBI Taxonomy" id="1707093"/>
    <lineage>
        <taxon>Bacteria</taxon>
        <taxon>Bacillati</taxon>
        <taxon>Bacillota</taxon>
        <taxon>Bacilli</taxon>
        <taxon>Bacillales</taxon>
        <taxon>Bacillaceae</taxon>
        <taxon>Heyndrickxia</taxon>
    </lineage>
</organism>
<evidence type="ECO:0000259" key="2">
    <source>
        <dbReference type="Pfam" id="PF13731"/>
    </source>
</evidence>
<comment type="caution">
    <text evidence="3">The sequence shown here is derived from an EMBL/GenBank/DDBJ whole genome shotgun (WGS) entry which is preliminary data.</text>
</comment>